<organism evidence="1 2">
    <name type="scientific">Lentinula lateritia</name>
    <dbReference type="NCBI Taxonomy" id="40482"/>
    <lineage>
        <taxon>Eukaryota</taxon>
        <taxon>Fungi</taxon>
        <taxon>Dikarya</taxon>
        <taxon>Basidiomycota</taxon>
        <taxon>Agaricomycotina</taxon>
        <taxon>Agaricomycetes</taxon>
        <taxon>Agaricomycetidae</taxon>
        <taxon>Agaricales</taxon>
        <taxon>Marasmiineae</taxon>
        <taxon>Omphalotaceae</taxon>
        <taxon>Lentinula</taxon>
    </lineage>
</organism>
<dbReference type="AlphaFoldDB" id="A0A9W9DNV4"/>
<accession>A0A9W9DNV4</accession>
<sequence length="240" mass="27038">LTELMGLLLKHNNSKKGQQDCHGIYFEAHEHVGFFIRFPDTSNTRYQSHCDAAAEILVHLPVYREMLKFICDEKVSGKFNHLGYNVYWVLHNIPTLTELAGHTLYGQSLLAHLEKVRSNPKLLCGPDASYTTGSLDGQPWECPEAVYSVLALSSQLPDLHGIVIYLFKGAINTWTQFCTEIIGSNLSSNLSNQLYIPSTNDYNESALSDLRQMKVRAPNATLDWTNARMTLKQNQTGDFV</sequence>
<feature type="non-terminal residue" evidence="1">
    <location>
        <position position="1"/>
    </location>
</feature>
<evidence type="ECO:0000313" key="2">
    <source>
        <dbReference type="Proteomes" id="UP001150238"/>
    </source>
</evidence>
<reference evidence="1" key="1">
    <citation type="submission" date="2022-08" db="EMBL/GenBank/DDBJ databases">
        <authorList>
            <consortium name="DOE Joint Genome Institute"/>
            <person name="Min B."/>
            <person name="Riley R."/>
            <person name="Sierra-Patev S."/>
            <person name="Naranjo-Ortiz M."/>
            <person name="Looney B."/>
            <person name="Konkel Z."/>
            <person name="Slot J.C."/>
            <person name="Sakamoto Y."/>
            <person name="Steenwyk J.L."/>
            <person name="Rokas A."/>
            <person name="Carro J."/>
            <person name="Camarero S."/>
            <person name="Ferreira P."/>
            <person name="Molpeceres G."/>
            <person name="Ruiz-Duenas F.J."/>
            <person name="Serrano A."/>
            <person name="Henrissat B."/>
            <person name="Drula E."/>
            <person name="Hughes K.W."/>
            <person name="Mata J.L."/>
            <person name="Ishikawa N.K."/>
            <person name="Vargas-Isla R."/>
            <person name="Ushijima S."/>
            <person name="Smith C.A."/>
            <person name="Ahrendt S."/>
            <person name="Andreopoulos W."/>
            <person name="He G."/>
            <person name="Labutti K."/>
            <person name="Lipzen A."/>
            <person name="Ng V."/>
            <person name="Sandor L."/>
            <person name="Barry K."/>
            <person name="Martinez A.T."/>
            <person name="Xiao Y."/>
            <person name="Gibbons J.G."/>
            <person name="Terashima K."/>
            <person name="Hibbett D.S."/>
            <person name="Grigoriev I.V."/>
        </authorList>
    </citation>
    <scope>NUCLEOTIDE SEQUENCE</scope>
    <source>
        <strain evidence="1">Sp2 HRB7682 ss15</strain>
    </source>
</reference>
<evidence type="ECO:0000313" key="1">
    <source>
        <dbReference type="EMBL" id="KAJ4478652.1"/>
    </source>
</evidence>
<proteinExistence type="predicted"/>
<reference evidence="1" key="2">
    <citation type="journal article" date="2023" name="Proc. Natl. Acad. Sci. U.S.A.">
        <title>A global phylogenomic analysis of the shiitake genus Lentinula.</title>
        <authorList>
            <person name="Sierra-Patev S."/>
            <person name="Min B."/>
            <person name="Naranjo-Ortiz M."/>
            <person name="Looney B."/>
            <person name="Konkel Z."/>
            <person name="Slot J.C."/>
            <person name="Sakamoto Y."/>
            <person name="Steenwyk J.L."/>
            <person name="Rokas A."/>
            <person name="Carro J."/>
            <person name="Camarero S."/>
            <person name="Ferreira P."/>
            <person name="Molpeceres G."/>
            <person name="Ruiz-Duenas F.J."/>
            <person name="Serrano A."/>
            <person name="Henrissat B."/>
            <person name="Drula E."/>
            <person name="Hughes K.W."/>
            <person name="Mata J.L."/>
            <person name="Ishikawa N.K."/>
            <person name="Vargas-Isla R."/>
            <person name="Ushijima S."/>
            <person name="Smith C.A."/>
            <person name="Donoghue J."/>
            <person name="Ahrendt S."/>
            <person name="Andreopoulos W."/>
            <person name="He G."/>
            <person name="LaButti K."/>
            <person name="Lipzen A."/>
            <person name="Ng V."/>
            <person name="Riley R."/>
            <person name="Sandor L."/>
            <person name="Barry K."/>
            <person name="Martinez A.T."/>
            <person name="Xiao Y."/>
            <person name="Gibbons J.G."/>
            <person name="Terashima K."/>
            <person name="Grigoriev I.V."/>
            <person name="Hibbett D."/>
        </authorList>
    </citation>
    <scope>NUCLEOTIDE SEQUENCE</scope>
    <source>
        <strain evidence="1">Sp2 HRB7682 ss15</strain>
    </source>
</reference>
<protein>
    <submittedName>
        <fullName evidence="1">Uncharacterized protein</fullName>
    </submittedName>
</protein>
<gene>
    <name evidence="1" type="ORF">C8J55DRAFT_395382</name>
</gene>
<name>A0A9W9DNV4_9AGAR</name>
<dbReference type="Proteomes" id="UP001150238">
    <property type="component" value="Unassembled WGS sequence"/>
</dbReference>
<feature type="non-terminal residue" evidence="1">
    <location>
        <position position="240"/>
    </location>
</feature>
<dbReference type="EMBL" id="JANVFS010000017">
    <property type="protein sequence ID" value="KAJ4478652.1"/>
    <property type="molecule type" value="Genomic_DNA"/>
</dbReference>
<comment type="caution">
    <text evidence="1">The sequence shown here is derived from an EMBL/GenBank/DDBJ whole genome shotgun (WGS) entry which is preliminary data.</text>
</comment>